<dbReference type="Proteomes" id="UP000814128">
    <property type="component" value="Unassembled WGS sequence"/>
</dbReference>
<keyword evidence="2" id="KW-1185">Reference proteome</keyword>
<accession>A0ACB8Q4Z4</accession>
<comment type="caution">
    <text evidence="1">The sequence shown here is derived from an EMBL/GenBank/DDBJ whole genome shotgun (WGS) entry which is preliminary data.</text>
</comment>
<proteinExistence type="predicted"/>
<name>A0ACB8Q4Z4_9AGAM</name>
<feature type="non-terminal residue" evidence="1">
    <location>
        <position position="1512"/>
    </location>
</feature>
<reference evidence="1" key="2">
    <citation type="journal article" date="2022" name="New Phytol.">
        <title>Evolutionary transition to the ectomycorrhizal habit in the genomes of a hyperdiverse lineage of mushroom-forming fungi.</title>
        <authorList>
            <person name="Looney B."/>
            <person name="Miyauchi S."/>
            <person name="Morin E."/>
            <person name="Drula E."/>
            <person name="Courty P.E."/>
            <person name="Kohler A."/>
            <person name="Kuo A."/>
            <person name="LaButti K."/>
            <person name="Pangilinan J."/>
            <person name="Lipzen A."/>
            <person name="Riley R."/>
            <person name="Andreopoulos W."/>
            <person name="He G."/>
            <person name="Johnson J."/>
            <person name="Nolan M."/>
            <person name="Tritt A."/>
            <person name="Barry K.W."/>
            <person name="Grigoriev I.V."/>
            <person name="Nagy L.G."/>
            <person name="Hibbett D."/>
            <person name="Henrissat B."/>
            <person name="Matheny P.B."/>
            <person name="Labbe J."/>
            <person name="Martin F.M."/>
        </authorList>
    </citation>
    <scope>NUCLEOTIDE SEQUENCE</scope>
    <source>
        <strain evidence="1">EC-137</strain>
    </source>
</reference>
<reference evidence="1" key="1">
    <citation type="submission" date="2021-02" db="EMBL/GenBank/DDBJ databases">
        <authorList>
            <consortium name="DOE Joint Genome Institute"/>
            <person name="Ahrendt S."/>
            <person name="Looney B.P."/>
            <person name="Miyauchi S."/>
            <person name="Morin E."/>
            <person name="Drula E."/>
            <person name="Courty P.E."/>
            <person name="Chicoki N."/>
            <person name="Fauchery L."/>
            <person name="Kohler A."/>
            <person name="Kuo A."/>
            <person name="Labutti K."/>
            <person name="Pangilinan J."/>
            <person name="Lipzen A."/>
            <person name="Riley R."/>
            <person name="Andreopoulos W."/>
            <person name="He G."/>
            <person name="Johnson J."/>
            <person name="Barry K.W."/>
            <person name="Grigoriev I.V."/>
            <person name="Nagy L."/>
            <person name="Hibbett D."/>
            <person name="Henrissat B."/>
            <person name="Matheny P.B."/>
            <person name="Labbe J."/>
            <person name="Martin F."/>
        </authorList>
    </citation>
    <scope>NUCLEOTIDE SEQUENCE</scope>
    <source>
        <strain evidence="1">EC-137</strain>
    </source>
</reference>
<organism evidence="1 2">
    <name type="scientific">Vararia minispora EC-137</name>
    <dbReference type="NCBI Taxonomy" id="1314806"/>
    <lineage>
        <taxon>Eukaryota</taxon>
        <taxon>Fungi</taxon>
        <taxon>Dikarya</taxon>
        <taxon>Basidiomycota</taxon>
        <taxon>Agaricomycotina</taxon>
        <taxon>Agaricomycetes</taxon>
        <taxon>Russulales</taxon>
        <taxon>Lachnocladiaceae</taxon>
        <taxon>Vararia</taxon>
    </lineage>
</organism>
<dbReference type="EMBL" id="MU274293">
    <property type="protein sequence ID" value="KAI0026676.1"/>
    <property type="molecule type" value="Genomic_DNA"/>
</dbReference>
<sequence length="1512" mass="166092">MNRLPLPIEEARPPDWLPTAHASADLGLVGYYPSYPGQQEDVLTTAAVQGGLHIQDPVSAPTWGAKDMVIKSLTQDETLAQLEDLINNVFARRADAAAPIPAHSFRMPSRVTLNDAKRQSWLAALADPNVPLTKLSKSVPHGARGAELLDMLHGARIAVPRALWFLRVLGANETAGLRARPGYDPTAYCVEWAAVVTGHLKRQLAEIVLPSAPRPGVSIKQVFKGVLSDPDTRERWLSRFTYSLALLRAFYADGLVDARTFLAWLVTQLASANLAQAALLARLVDEYLDGLLACRALARPLVEACLARIAELRAAAPRDALAGLEGTLRHFVRRACLCIPDAFVSPRLYLAHSALLVDLLAPSSPSTHSPTSPSSPAPPPPLPPDTDPHSRRLASHFTDTTRRNSAMLFRNLPPRALAQLAGAVADISRLNALGFGTDLDASVPQLGEPSARLLAWAITPLQYGAHRPYAAATLLARWRERAERRYSAEARTTMQDVLFDFLDAQVGERDGEERRALAVLFGELVRRGLFSYEGYVQRLVARGERGVAIAEDPPSPHRAHLRWIPLDKAPPALANQRRALLYGTRVRAQDTPEERAERTMRREVRPLFPELFGGAGFVTATGSTAGTEECPAPRDSTAPLLASCTTLLSTPRFEQVRVIKGWLLPLLLRYFDGRLDDVMLVGTALRPFCMAVDLLERLQCYRSMFDLCMTVLAQPSTPDFLVILVETLRRYKDIWACMGTLKQLADALYAAHQTCKARSLHSRPLLNFLIEIDGSRYLDPGVRAAVDAEIASYAQALRPVAATPEPVPVHLQEILLLPTDTRHGAASVLASNLWYRYRTAPDWGWRVWDNTFASLRLKPDIAVDIVTAQARALCYAEFLLHVDGHLPNGLDEHISRWLEGPGIAELVAIDAEAWDCVIFALLFLVVHGALSATTVLQGLVYPLWQFALAAPDGAHGTTAQSPEVYLRAAHDIFARLLLNTACTTDGIPPTNFMDLQRVHTRRQDVFVRPHIQLLIAHIPTLVFLEHSRGVSTELGKLSGTIRQAVCEVPEFRQGVYRDLNAVRDAFESSSKLETLEESLVEHLMDALRLILNVAKADAATIGSADWLDTSALLSPWKLAATAIEVQFTLKQMGERLALGTPHVRGDTKVDRLIAKLLRHHMSKEEADFVAEMARGVGPTIVGKFVNTGLRFIANILSGADHQAPEFARAMDVVSEQLRLLAHITEPAREQGTQPPTDAATQDEFLGALAKKVEALADSGTPQPEHAILLARLVQFDLACRDIWTPSTRALSGNLCAGLFKLAMIFGSGDQLCPVAFALIMDTYYYFLDEIAADSKLSGNDIFRNYPVLQLADLPHDMPSEYREQIRMLLPYAPPNITVSNLVYASRDAAGHLILGPPAVNRPWEWVENIGDAPVSEPQDDESRRRRRPSVKNTNSIALELFGARATGEAVAQHDDPHIEADLRSLQDNISGESIFTRDWIESRIELDGASGAGASGRTRGGEDDELGALPTF</sequence>
<gene>
    <name evidence="1" type="ORF">K488DRAFT_65362</name>
</gene>
<protein>
    <submittedName>
        <fullName evidence="1">Uncharacterized protein</fullName>
    </submittedName>
</protein>
<evidence type="ECO:0000313" key="2">
    <source>
        <dbReference type="Proteomes" id="UP000814128"/>
    </source>
</evidence>
<evidence type="ECO:0000313" key="1">
    <source>
        <dbReference type="EMBL" id="KAI0026676.1"/>
    </source>
</evidence>